<dbReference type="Proteomes" id="UP000239485">
    <property type="component" value="Unassembled WGS sequence"/>
</dbReference>
<protein>
    <submittedName>
        <fullName evidence="2">Uncharacterized protein YPO0396</fullName>
    </submittedName>
</protein>
<evidence type="ECO:0000313" key="2">
    <source>
        <dbReference type="EMBL" id="PPK96163.1"/>
    </source>
</evidence>
<feature type="coiled-coil region" evidence="1">
    <location>
        <begin position="792"/>
        <end position="823"/>
    </location>
</feature>
<dbReference type="Pfam" id="PF13558">
    <property type="entry name" value="SbcC_Walker_B"/>
    <property type="match status" value="1"/>
</dbReference>
<evidence type="ECO:0000256" key="1">
    <source>
        <dbReference type="SAM" id="Coils"/>
    </source>
</evidence>
<gene>
    <name evidence="2" type="ORF">CLV92_105265</name>
</gene>
<proteinExistence type="predicted"/>
<comment type="caution">
    <text evidence="2">The sequence shown here is derived from an EMBL/GenBank/DDBJ whole genome shotgun (WGS) entry which is preliminary data.</text>
</comment>
<dbReference type="RefSeq" id="WP_104432519.1">
    <property type="nucleotide sequence ID" value="NZ_PTJD01000005.1"/>
</dbReference>
<dbReference type="InterPro" id="IPR027417">
    <property type="entry name" value="P-loop_NTPase"/>
</dbReference>
<keyword evidence="3" id="KW-1185">Reference proteome</keyword>
<keyword evidence="1" id="KW-0175">Coiled coil</keyword>
<dbReference type="OrthoDB" id="174137at2"/>
<dbReference type="SUPFAM" id="SSF52540">
    <property type="entry name" value="P-loop containing nucleoside triphosphate hydrolases"/>
    <property type="match status" value="1"/>
</dbReference>
<evidence type="ECO:0000313" key="3">
    <source>
        <dbReference type="Proteomes" id="UP000239485"/>
    </source>
</evidence>
<feature type="coiled-coil region" evidence="1">
    <location>
        <begin position="314"/>
        <end position="431"/>
    </location>
</feature>
<dbReference type="AlphaFoldDB" id="A0A2S6IPJ3"/>
<organism evidence="2 3">
    <name type="scientific">Kineococcus xinjiangensis</name>
    <dbReference type="NCBI Taxonomy" id="512762"/>
    <lineage>
        <taxon>Bacteria</taxon>
        <taxon>Bacillati</taxon>
        <taxon>Actinomycetota</taxon>
        <taxon>Actinomycetes</taxon>
        <taxon>Kineosporiales</taxon>
        <taxon>Kineosporiaceae</taxon>
        <taxon>Kineococcus</taxon>
    </lineage>
</organism>
<accession>A0A2S6IPJ3</accession>
<sequence length="1122" mass="125560">MSEALFSAPELEAPGTRSGFRLHRLEVLNWGTFDQQVWTLRVDGATSLLTGDIGSGKSTLVDAMTTLLVPAQRVSYNKAAGADTRERDLRSYVRGYHKRERHEETGTSRPVALRARDTYSVLLGVFVNPGLGTSVTLAQVFWLQADSSGTPERFFCVAGEDLSIAEHFTGFGPSVVDLRRRLRSRAEVFDHFPAYAREFRRRLGIPSEQALELFHQTVSMKSVGDLNEFVRAHMLEPFDADRWVTTLVSHFEDLTRAHAAVAGARAQLEELTPLLAEADAHDSAAAALARLQGTERALPYVLADARTGTLTATVDELTERATRLQAEHDETEHALARTHQRDKELSLQRAGHGGALLESLTAEAERLDEEQARRRVRAEELAELLEATGLATVTSAAQLAQRRADATAALAELAEREQEQEERRTQALLRQRRLGEDGQALSAELRSLQQRRTSIPSASQDLREQLCGELRLDAEDLPFVAELLRVRAEHAEWEGVAERVLHGFALSMLVPSAHYDAVAQWVNSRHLGTRLVYHQVPARLPVRAPVGLPEGLLLRDVVEIRSDTPFFAWLDSQLDARAAHACTTDVADFRRAERAVTPQGQVKHGGGRHEKDDRRAIGDRAAYVLGWSNESKIDALLARATGVQRQLEAVAEELRASAEAVGAARARRAALEALTRVDDFTELDHEPVTLRLADVQAQRDALEAGSPLLQRLGEEIATNDEERARLQQRIRALAEELGAARAERSRAERELTRARERLADPDAAALLAAHREEVLRRAGGAEPGDDTAERIRAALTRELAAERATAEAARRRAERRMAEFRQRHPHASHDMDTAIEAVGEYRALHARLTGDDLPRFERELKEILNTNTIRDIAVFSAQLHNQVEQIRERVATINDTLRGIDYSPGRYVRLDTDRTSNQEVREFIADLRACTQGTLDGDDEQYSEAKFLRVQRLIERFRGREGLTELDRAWAQRVTDVRRWVTFSASERWRSDDSEHETYTDSDGKSGGQKEKLAYTILAASLAYQFRLEWGVAVSKTFRFVVIDEAFGRGSDESTRYALDLFRRLGMQLLVVTPLQKVHVIEPYVAAVGFVDNPTGSSSRLQTLRIDDYRAQREAVDSGREE</sequence>
<dbReference type="EMBL" id="PTJD01000005">
    <property type="protein sequence ID" value="PPK96163.1"/>
    <property type="molecule type" value="Genomic_DNA"/>
</dbReference>
<reference evidence="2 3" key="1">
    <citation type="submission" date="2018-02" db="EMBL/GenBank/DDBJ databases">
        <title>Genomic Encyclopedia of Archaeal and Bacterial Type Strains, Phase II (KMG-II): from individual species to whole genera.</title>
        <authorList>
            <person name="Goeker M."/>
        </authorList>
    </citation>
    <scope>NUCLEOTIDE SEQUENCE [LARGE SCALE GENOMIC DNA]</scope>
    <source>
        <strain evidence="2 3">DSM 22857</strain>
    </source>
</reference>
<dbReference type="Pfam" id="PF13555">
    <property type="entry name" value="AAA_29"/>
    <property type="match status" value="1"/>
</dbReference>
<feature type="coiled-coil region" evidence="1">
    <location>
        <begin position="709"/>
        <end position="757"/>
    </location>
</feature>
<dbReference type="Gene3D" id="3.40.1140.10">
    <property type="match status" value="1"/>
</dbReference>
<name>A0A2S6IPJ3_9ACTN</name>